<evidence type="ECO:0008006" key="4">
    <source>
        <dbReference type="Google" id="ProtNLM"/>
    </source>
</evidence>
<accession>A0A972JHQ9</accession>
<evidence type="ECO:0000256" key="1">
    <source>
        <dbReference type="SAM" id="MobiDB-lite"/>
    </source>
</evidence>
<name>A0A972JHQ9_9GAMM</name>
<feature type="region of interest" description="Disordered" evidence="1">
    <location>
        <begin position="493"/>
        <end position="530"/>
    </location>
</feature>
<feature type="region of interest" description="Disordered" evidence="1">
    <location>
        <begin position="346"/>
        <end position="365"/>
    </location>
</feature>
<gene>
    <name evidence="2" type="ORF">HC757_03595</name>
</gene>
<sequence length="1051" mass="115090">MPAAKFKSFTINILLPLALLLCLSVWALVANYQWLALTAANHLLADYDIHLEELELKFDSLEEWHFPRLKFSIKDNRIELQDLRIGLDTSPLAALPFALPQFDTSRLKRITSGPMQVLLGQTLFQDRGQALDEQGPALALDLGSLPQIHLGRTRFSLAGVAPEDFSLEMESLRLNRAQQLTTALKFGDRPLLQLHAQLDEELWRLDTRLDTDTLYRLALATNALALKSPLTDRLAAAVAVLESHDIRLEGQLVSRLALTLKTAELSSHHRLMAGALTLGQFDHLRLAPEPELALAISGRLGALQLTLEPVAMALRPSRAGRRALLALLVPEIEGDKLDSLLHALSSGAEASESEPSKGDTGMSTTADLGLRVTLPTRMQLPLANMGAAAPLLLERLSLELLNSRIQTKLEMSELSYSVQQGLSGHWALGLKRAKHLALTDLFPSPAAMRLSLGGGHLQASGELAVTAQQASLSLTEGLLALEDIEVRRQGERTAAEPLPIAGPVPDSGSGPQNTATQPAPAAATGSTVTQQSLNITKARLKLSPSNLTWTDKRLNLHAAPPRLTLTDIAFKQQVFAAPQAQVQAQVQTQAQTREHGPWLTDGMTEGITANLAEARLALARPLRLSLDTQVAGVDALLAQPWQNDLTLSLNEITSDKQQQLKLRLKQQRLFRLAHLSLQQQLQWQGQELRGKEHWQLDDLKLDSRHTLTLMPTADSDFELSGHWQMDSKLADLLALYRRIAPLPAELEFSGQSRLSADVQLRHGSKDTLFAIQFQPKLQQVYGNLGQILLHDGDAEASCEYRLEAKHERPTAADTGNANSRLDCADMNLTIGNLDLGVPVTNLALHAGMSLSKDPTQVADNWLKRLTGLSDVDLKLTASGDLLGGQFLLPTFKLQLKERSHAYLMLQGLSLEELLTLLPQQGVHADGIFDGVLPVDLVDGRVSVSGGRLAARPPGGLIAIKDNPAIEQMRLSQPYLDFAFSALEHLNYSQLSGSFDMTPASDATIKVEVKGRSLGIERPIHLNYSQEENMLQLFRSLQIGNDLQDRIEQSVK</sequence>
<dbReference type="Pfam" id="PF11739">
    <property type="entry name" value="YdbH-like"/>
    <property type="match status" value="1"/>
</dbReference>
<proteinExistence type="predicted"/>
<dbReference type="EMBL" id="JAAXYH010000002">
    <property type="protein sequence ID" value="NMH64253.1"/>
    <property type="molecule type" value="Genomic_DNA"/>
</dbReference>
<organism evidence="2 3">
    <name type="scientific">Shewanella salipaludis</name>
    <dbReference type="NCBI Taxonomy" id="2723052"/>
    <lineage>
        <taxon>Bacteria</taxon>
        <taxon>Pseudomonadati</taxon>
        <taxon>Pseudomonadota</taxon>
        <taxon>Gammaproteobacteria</taxon>
        <taxon>Alteromonadales</taxon>
        <taxon>Shewanellaceae</taxon>
        <taxon>Shewanella</taxon>
    </lineage>
</organism>
<evidence type="ECO:0000313" key="3">
    <source>
        <dbReference type="Proteomes" id="UP000737113"/>
    </source>
</evidence>
<comment type="caution">
    <text evidence="2">The sequence shown here is derived from an EMBL/GenBank/DDBJ whole genome shotgun (WGS) entry which is preliminary data.</text>
</comment>
<evidence type="ECO:0000313" key="2">
    <source>
        <dbReference type="EMBL" id="NMH64253.1"/>
    </source>
</evidence>
<feature type="compositionally biased region" description="Low complexity" evidence="1">
    <location>
        <begin position="511"/>
        <end position="524"/>
    </location>
</feature>
<protein>
    <recommendedName>
        <fullName evidence="4">Dicarboxylate transport domain-containing protein</fullName>
    </recommendedName>
</protein>
<reference evidence="2" key="1">
    <citation type="submission" date="2020-04" db="EMBL/GenBank/DDBJ databases">
        <title>Description of Shewanella salipaludis sp. nov., isolated from a salt marsh.</title>
        <authorList>
            <person name="Park S."/>
            <person name="Yoon J.-H."/>
        </authorList>
    </citation>
    <scope>NUCLEOTIDE SEQUENCE</scope>
    <source>
        <strain evidence="2">SHSM-M6</strain>
    </source>
</reference>
<dbReference type="AlphaFoldDB" id="A0A972JHQ9"/>
<dbReference type="Proteomes" id="UP000737113">
    <property type="component" value="Unassembled WGS sequence"/>
</dbReference>
<dbReference type="RefSeq" id="WP_169562941.1">
    <property type="nucleotide sequence ID" value="NZ_JAAXYH010000002.1"/>
</dbReference>
<dbReference type="InterPro" id="IPR021730">
    <property type="entry name" value="YdbH"/>
</dbReference>
<keyword evidence="3" id="KW-1185">Reference proteome</keyword>